<evidence type="ECO:0000313" key="1">
    <source>
        <dbReference type="EMBL" id="OGL83154.1"/>
    </source>
</evidence>
<gene>
    <name evidence="1" type="ORF">A2936_01475</name>
</gene>
<organism evidence="1 2">
    <name type="scientific">Candidatus Uhrbacteria bacterium RIFCSPLOWO2_01_FULL_47_25</name>
    <dbReference type="NCBI Taxonomy" id="1802402"/>
    <lineage>
        <taxon>Bacteria</taxon>
        <taxon>Candidatus Uhriibacteriota</taxon>
    </lineage>
</organism>
<proteinExistence type="predicted"/>
<protein>
    <submittedName>
        <fullName evidence="1">Uncharacterized protein</fullName>
    </submittedName>
</protein>
<accession>A0A1F7UZG9</accession>
<evidence type="ECO:0000313" key="2">
    <source>
        <dbReference type="Proteomes" id="UP000176846"/>
    </source>
</evidence>
<dbReference type="EMBL" id="MGEK01000002">
    <property type="protein sequence ID" value="OGL83154.1"/>
    <property type="molecule type" value="Genomic_DNA"/>
</dbReference>
<name>A0A1F7UZG9_9BACT</name>
<sequence length="138" mass="16548">MARNPLLLDLKTVKKDDYHVVAVFKRHSLWGAISKTNHAVLRYREPLYRNIHELVMSYFHEYFMNDGKKTLKEYSRPINLARFIKRNWTITEDDVWYISDYLDQVPHYKILNCSNAATLRRADPIEIRAGKLVRERRP</sequence>
<reference evidence="1 2" key="1">
    <citation type="journal article" date="2016" name="Nat. Commun.">
        <title>Thousands of microbial genomes shed light on interconnected biogeochemical processes in an aquifer system.</title>
        <authorList>
            <person name="Anantharaman K."/>
            <person name="Brown C.T."/>
            <person name="Hug L.A."/>
            <person name="Sharon I."/>
            <person name="Castelle C.J."/>
            <person name="Probst A.J."/>
            <person name="Thomas B.C."/>
            <person name="Singh A."/>
            <person name="Wilkins M.J."/>
            <person name="Karaoz U."/>
            <person name="Brodie E.L."/>
            <person name="Williams K.H."/>
            <person name="Hubbard S.S."/>
            <person name="Banfield J.F."/>
        </authorList>
    </citation>
    <scope>NUCLEOTIDE SEQUENCE [LARGE SCALE GENOMIC DNA]</scope>
</reference>
<dbReference type="Proteomes" id="UP000176846">
    <property type="component" value="Unassembled WGS sequence"/>
</dbReference>
<dbReference type="AlphaFoldDB" id="A0A1F7UZG9"/>
<comment type="caution">
    <text evidence="1">The sequence shown here is derived from an EMBL/GenBank/DDBJ whole genome shotgun (WGS) entry which is preliminary data.</text>
</comment>